<evidence type="ECO:0000313" key="3">
    <source>
        <dbReference type="EMBL" id="KOB72928.1"/>
    </source>
</evidence>
<feature type="compositionally biased region" description="Basic residues" evidence="1">
    <location>
        <begin position="984"/>
        <end position="994"/>
    </location>
</feature>
<reference evidence="3 4" key="1">
    <citation type="journal article" date="2015" name="Genome Biol. Evol.">
        <title>The genome of winter moth (Operophtera brumata) provides a genomic perspective on sexual dimorphism and phenology.</title>
        <authorList>
            <person name="Derks M.F."/>
            <person name="Smit S."/>
            <person name="Salis L."/>
            <person name="Schijlen E."/>
            <person name="Bossers A."/>
            <person name="Mateman C."/>
            <person name="Pijl A.S."/>
            <person name="de Ridder D."/>
            <person name="Groenen M.A."/>
            <person name="Visser M.E."/>
            <person name="Megens H.J."/>
        </authorList>
    </citation>
    <scope>NUCLEOTIDE SEQUENCE [LARGE SCALE GENOMIC DNA]</scope>
    <source>
        <strain evidence="3">WM2013NL</strain>
        <tissue evidence="3">Head and thorax</tissue>
    </source>
</reference>
<accession>A0A0L7LBR1</accession>
<dbReference type="Pfam" id="PF14924">
    <property type="entry name" value="MAP10_N"/>
    <property type="match status" value="1"/>
</dbReference>
<evidence type="ECO:0000313" key="4">
    <source>
        <dbReference type="Proteomes" id="UP000037510"/>
    </source>
</evidence>
<dbReference type="AlphaFoldDB" id="A0A0L7LBR1"/>
<evidence type="ECO:0000256" key="1">
    <source>
        <dbReference type="SAM" id="MobiDB-lite"/>
    </source>
</evidence>
<feature type="compositionally biased region" description="Low complexity" evidence="1">
    <location>
        <begin position="353"/>
        <end position="364"/>
    </location>
</feature>
<dbReference type="STRING" id="104452.A0A0L7LBR1"/>
<keyword evidence="4" id="KW-1185">Reference proteome</keyword>
<evidence type="ECO:0000259" key="2">
    <source>
        <dbReference type="Pfam" id="PF16003"/>
    </source>
</evidence>
<name>A0A0L7LBR1_OPEBR</name>
<comment type="caution">
    <text evidence="3">The sequence shown here is derived from an EMBL/GenBank/DDBJ whole genome shotgun (WGS) entry which is preliminary data.</text>
</comment>
<feature type="region of interest" description="Disordered" evidence="1">
    <location>
        <begin position="664"/>
        <end position="684"/>
    </location>
</feature>
<dbReference type="EMBL" id="JTDY01001772">
    <property type="protein sequence ID" value="KOB72928.1"/>
    <property type="molecule type" value="Genomic_DNA"/>
</dbReference>
<dbReference type="Proteomes" id="UP000037510">
    <property type="component" value="Unassembled WGS sequence"/>
</dbReference>
<feature type="region of interest" description="Disordered" evidence="1">
    <location>
        <begin position="518"/>
        <end position="537"/>
    </location>
</feature>
<feature type="compositionally biased region" description="Basic and acidic residues" evidence="1">
    <location>
        <begin position="365"/>
        <end position="374"/>
    </location>
</feature>
<feature type="region of interest" description="Disordered" evidence="1">
    <location>
        <begin position="353"/>
        <end position="399"/>
    </location>
</feature>
<feature type="region of interest" description="Disordered" evidence="1">
    <location>
        <begin position="973"/>
        <end position="994"/>
    </location>
</feature>
<feature type="compositionally biased region" description="Basic and acidic residues" evidence="1">
    <location>
        <begin position="387"/>
        <end position="399"/>
    </location>
</feature>
<sequence length="1253" mass="141722">MLSSGSMFLFEVVVEEVKSYTDCKKFYIRSKFADVFTLDLIDPNELANRFPKLKKLKKKKATTRNVPSPVKKDPLEGKVQSGQSILLESNIDVLISSMKRFPIELTLWDKNDSVNRLGSTHIPWSPVYIEYLDKIIIMQDPAPAFVSAGYNVYDEYTSKRIATIRLNIKLTYLKDKITSSFRSLSEDNQNTFIFTGFDSKATTILSTVKDNPSNLIQETGIIKTIYRGGKRKFKTTNRIISEATKKDTKTETPINVINEYEPAVEPSAAEPVLDINVQGKKCNLDLSIVSLVKSDIDLNLKKQMQVIKNKSCTSISQEQHNILNYIFGGSKERLNNQVYCVGYCTVENDFTKSPVTSSVSSKASGSEKNDEKKKSPATSPVSWKASGSEKNDDNKSGQDDDVIKYKQVECANKKHNEVPEPPDERILLDFNSVNQECCNFITQSVQKVSGAMEAKLKFKKDDCYCSCECSFGFVKKTKYCEICGGYEKAGEDFTSKPPNVPFPCPIFHNLGDKNKLKSFSSGSVGKKKDDSLRNTRTSTKSISKTVKEDRFKFNYGYTVPRGMGWLWTAGDVPGIKFRPLWKPGAANKHVVRLLNMAKHPGHVFQKKKKKVTGSKKPLKRPLLVVQKKEGEYTVTMETMKTYQKPRVVNQYPYEDKPVLTYTIGRTEEENRERRKKKERERRRVEREQRNFVQSAFRDMCNEICLKTYQQALGILPGAEDPDCPCYPAQPGADKTNLDLSCSCSEDKSYISSDTDCDEWIVEFTPPSATFDQAFKSKKVVKVDNTSQYTYLDYQVKLLDFCGKPIPRFFRGPDGMNQCSDLGGFWSPEHKWLEINIDGYIAPDGRWAPMNFIGPGGDQIDCDTGQFQGVNAEWLVVGIDGFVDCHGRWKFYPKSRRVASKKKPVTGGATGKKGAGVKINDKVPYQHSQVSWSCFGDVSPKELSKIGIVGHGHDMKTLLAALKEMHAHGVDVKIPQPSTVPRMPAPKKGKRRRARTPRAIDELLMERIKCRHRVPSDKGIVAVDEYGNKTYFKTKQCMSKRPKQRMASLAHQGKSMSSFHLPCFNSSLNAEMLKKQQPGAISKRLLRKLNRAKIRQTTTELSGPTKKAKKQVEYKPTLIICKRNGEYIVEIQVDSADKTTVCNPLVYKIATADNLDKVKARARKERRLIRKTVGEVWSDPYHPEACQNTCYKAYKQAIGLDPYDPYNPECICPEEEYAEDLDSCSCSNSDVDSECSSLDVDWEIHFTPPSAYFR</sequence>
<dbReference type="Pfam" id="PF16003">
    <property type="entry name" value="DUF4776"/>
    <property type="match status" value="1"/>
</dbReference>
<organism evidence="3 4">
    <name type="scientific">Operophtera brumata</name>
    <name type="common">Winter moth</name>
    <name type="synonym">Phalaena brumata</name>
    <dbReference type="NCBI Taxonomy" id="104452"/>
    <lineage>
        <taxon>Eukaryota</taxon>
        <taxon>Metazoa</taxon>
        <taxon>Ecdysozoa</taxon>
        <taxon>Arthropoda</taxon>
        <taxon>Hexapoda</taxon>
        <taxon>Insecta</taxon>
        <taxon>Pterygota</taxon>
        <taxon>Neoptera</taxon>
        <taxon>Endopterygota</taxon>
        <taxon>Lepidoptera</taxon>
        <taxon>Glossata</taxon>
        <taxon>Ditrysia</taxon>
        <taxon>Geometroidea</taxon>
        <taxon>Geometridae</taxon>
        <taxon>Larentiinae</taxon>
        <taxon>Operophtera</taxon>
    </lineage>
</organism>
<gene>
    <name evidence="3" type="ORF">OBRU01_11463</name>
</gene>
<dbReference type="InterPro" id="IPR031949">
    <property type="entry name" value="DUF4776"/>
</dbReference>
<proteinExistence type="predicted"/>
<feature type="domain" description="DUF4776" evidence="2">
    <location>
        <begin position="533"/>
        <end position="658"/>
    </location>
</feature>
<protein>
    <recommendedName>
        <fullName evidence="2">DUF4776 domain-containing protein</fullName>
    </recommendedName>
</protein>